<dbReference type="GO" id="GO:0003700">
    <property type="term" value="F:DNA-binding transcription factor activity"/>
    <property type="evidence" value="ECO:0007669"/>
    <property type="project" value="InterPro"/>
</dbReference>
<proteinExistence type="predicted"/>
<accession>A0A1F6A331</accession>
<dbReference type="AlphaFoldDB" id="A0A1F6A331"/>
<dbReference type="CDD" id="cd00090">
    <property type="entry name" value="HTH_ARSR"/>
    <property type="match status" value="1"/>
</dbReference>
<dbReference type="Proteomes" id="UP000176253">
    <property type="component" value="Unassembled WGS sequence"/>
</dbReference>
<evidence type="ECO:0000259" key="1">
    <source>
        <dbReference type="PROSITE" id="PS50987"/>
    </source>
</evidence>
<feature type="domain" description="HTH arsR-type" evidence="1">
    <location>
        <begin position="32"/>
        <end position="129"/>
    </location>
</feature>
<dbReference type="InterPro" id="IPR001845">
    <property type="entry name" value="HTH_ArsR_DNA-bd_dom"/>
</dbReference>
<dbReference type="SUPFAM" id="SSF46785">
    <property type="entry name" value="Winged helix' DNA-binding domain"/>
    <property type="match status" value="1"/>
</dbReference>
<gene>
    <name evidence="2" type="ORF">A3D78_04570</name>
</gene>
<dbReference type="InterPro" id="IPR036388">
    <property type="entry name" value="WH-like_DNA-bd_sf"/>
</dbReference>
<dbReference type="InterPro" id="IPR011991">
    <property type="entry name" value="ArsR-like_HTH"/>
</dbReference>
<evidence type="ECO:0000313" key="3">
    <source>
        <dbReference type="Proteomes" id="UP000176253"/>
    </source>
</evidence>
<dbReference type="InterPro" id="IPR036390">
    <property type="entry name" value="WH_DNA-bd_sf"/>
</dbReference>
<dbReference type="PROSITE" id="PS50987">
    <property type="entry name" value="HTH_ARSR_2"/>
    <property type="match status" value="1"/>
</dbReference>
<organism evidence="2 3">
    <name type="scientific">Candidatus Gottesmanbacteria bacterium RIFCSPHIGHO2_02_FULL_39_14</name>
    <dbReference type="NCBI Taxonomy" id="1798383"/>
    <lineage>
        <taxon>Bacteria</taxon>
        <taxon>Candidatus Gottesmaniibacteriota</taxon>
    </lineage>
</organism>
<dbReference type="EMBL" id="MFJM01000006">
    <property type="protein sequence ID" value="OGG19121.1"/>
    <property type="molecule type" value="Genomic_DNA"/>
</dbReference>
<dbReference type="STRING" id="1798383.A3D78_04570"/>
<reference evidence="2 3" key="1">
    <citation type="journal article" date="2016" name="Nat. Commun.">
        <title>Thousands of microbial genomes shed light on interconnected biogeochemical processes in an aquifer system.</title>
        <authorList>
            <person name="Anantharaman K."/>
            <person name="Brown C.T."/>
            <person name="Hug L.A."/>
            <person name="Sharon I."/>
            <person name="Castelle C.J."/>
            <person name="Probst A.J."/>
            <person name="Thomas B.C."/>
            <person name="Singh A."/>
            <person name="Wilkins M.J."/>
            <person name="Karaoz U."/>
            <person name="Brodie E.L."/>
            <person name="Williams K.H."/>
            <person name="Hubbard S.S."/>
            <person name="Banfield J.F."/>
        </authorList>
    </citation>
    <scope>NUCLEOTIDE SEQUENCE [LARGE SCALE GENOMIC DNA]</scope>
</reference>
<name>A0A1F6A331_9BACT</name>
<dbReference type="Gene3D" id="1.10.10.10">
    <property type="entry name" value="Winged helix-like DNA-binding domain superfamily/Winged helix DNA-binding domain"/>
    <property type="match status" value="1"/>
</dbReference>
<protein>
    <recommendedName>
        <fullName evidence="1">HTH arsR-type domain-containing protein</fullName>
    </recommendedName>
</protein>
<evidence type="ECO:0000313" key="2">
    <source>
        <dbReference type="EMBL" id="OGG19121.1"/>
    </source>
</evidence>
<sequence length="316" mass="36274">MYIWNNPSEFLIITPESASSLSGGSDRPFDFVVSIDYNITMDIFSLTKSKTRRKILEQFLSRPDQDYYLHQLKRKLSVSVGNIRRELIALTKIGLFQSYRKGRLVYYKINQQSVLFNTLKTFMKKTTIDMSENIVQKGFSWVTKSSPFQTSPDLYCQTRDVFQVRLQTFSQHLEQKLGIVAYLVTALAGEIGNNSFDHNLGQWPDIPGIFFAHDDNQKIIVLADRGQGILKTIRNVIPQVSADRHALKIAFTQVISGRFAEKRGNGLKFVTQVLKDKKWRLRFDSGKASLEIFPNQKMKIIEKKSVIKGCIAVLEY</sequence>
<comment type="caution">
    <text evidence="2">The sequence shown here is derived from an EMBL/GenBank/DDBJ whole genome shotgun (WGS) entry which is preliminary data.</text>
</comment>